<evidence type="ECO:0000313" key="2">
    <source>
        <dbReference type="Proteomes" id="UP000178774"/>
    </source>
</evidence>
<evidence type="ECO:0000313" key="1">
    <source>
        <dbReference type="EMBL" id="OGZ66395.1"/>
    </source>
</evidence>
<dbReference type="Proteomes" id="UP000178774">
    <property type="component" value="Unassembled WGS sequence"/>
</dbReference>
<organism evidence="1 2">
    <name type="scientific">Candidatus Staskawiczbacteria bacterium RIFCSPHIGHO2_01_FULL_41_41</name>
    <dbReference type="NCBI Taxonomy" id="1802203"/>
    <lineage>
        <taxon>Bacteria</taxon>
        <taxon>Candidatus Staskawicziibacteriota</taxon>
    </lineage>
</organism>
<comment type="caution">
    <text evidence="1">The sequence shown here is derived from an EMBL/GenBank/DDBJ whole genome shotgun (WGS) entry which is preliminary data.</text>
</comment>
<proteinExistence type="predicted"/>
<name>A0A1G2HVA9_9BACT</name>
<accession>A0A1G2HVA9</accession>
<sequence length="255" mass="29266">MKESLEQQSRGQIIEDFLRQNKSPDVTKEEVEDVDAVIRLIFEKFEAELKSHHQECDADDFLDRILATLDEAHGNFNNIFPENKVLWQEFIKKLEASPDLVHIMRIEPLDYYKDVGNVMDPVVTHASIEAVTEELKRRNPELADDYVSNDPDKILRVAQTIVQSDLFYYFIDKEMIDQEMSSSGHDHIGTSMVKLGYMSRHYELAPTFVAKFKVAAGKFDGKEKVVLDGTHRALVSAIAKRSQYVLEVDMDKIIG</sequence>
<dbReference type="AlphaFoldDB" id="A0A1G2HVA9"/>
<gene>
    <name evidence="1" type="ORF">A2822_01415</name>
</gene>
<reference evidence="1 2" key="1">
    <citation type="journal article" date="2016" name="Nat. Commun.">
        <title>Thousands of microbial genomes shed light on interconnected biogeochemical processes in an aquifer system.</title>
        <authorList>
            <person name="Anantharaman K."/>
            <person name="Brown C.T."/>
            <person name="Hug L.A."/>
            <person name="Sharon I."/>
            <person name="Castelle C.J."/>
            <person name="Probst A.J."/>
            <person name="Thomas B.C."/>
            <person name="Singh A."/>
            <person name="Wilkins M.J."/>
            <person name="Karaoz U."/>
            <person name="Brodie E.L."/>
            <person name="Williams K.H."/>
            <person name="Hubbard S.S."/>
            <person name="Banfield J.F."/>
        </authorList>
    </citation>
    <scope>NUCLEOTIDE SEQUENCE [LARGE SCALE GENOMIC DNA]</scope>
</reference>
<dbReference type="EMBL" id="MHOP01000005">
    <property type="protein sequence ID" value="OGZ66395.1"/>
    <property type="molecule type" value="Genomic_DNA"/>
</dbReference>
<protein>
    <submittedName>
        <fullName evidence="1">Uncharacterized protein</fullName>
    </submittedName>
</protein>